<dbReference type="PROSITE" id="PS50110">
    <property type="entry name" value="RESPONSE_REGULATORY"/>
    <property type="match status" value="1"/>
</dbReference>
<evidence type="ECO:0000313" key="6">
    <source>
        <dbReference type="Proteomes" id="UP000067626"/>
    </source>
</evidence>
<accession>A0A0K1EAR8</accession>
<organism evidence="5 6">
    <name type="scientific">Chondromyces crocatus</name>
    <dbReference type="NCBI Taxonomy" id="52"/>
    <lineage>
        <taxon>Bacteria</taxon>
        <taxon>Pseudomonadati</taxon>
        <taxon>Myxococcota</taxon>
        <taxon>Polyangia</taxon>
        <taxon>Polyangiales</taxon>
        <taxon>Polyangiaceae</taxon>
        <taxon>Chondromyces</taxon>
    </lineage>
</organism>
<dbReference type="SUPFAM" id="SSF52172">
    <property type="entry name" value="CheY-like"/>
    <property type="match status" value="1"/>
</dbReference>
<dbReference type="Gene3D" id="3.40.50.2300">
    <property type="match status" value="1"/>
</dbReference>
<dbReference type="EMBL" id="CP012159">
    <property type="protein sequence ID" value="AKT37965.1"/>
    <property type="molecule type" value="Genomic_DNA"/>
</dbReference>
<feature type="region of interest" description="Disordered" evidence="3">
    <location>
        <begin position="1"/>
        <end position="30"/>
    </location>
</feature>
<dbReference type="InterPro" id="IPR050595">
    <property type="entry name" value="Bact_response_regulator"/>
</dbReference>
<gene>
    <name evidence="5" type="ORF">CMC5_021060</name>
</gene>
<sequence>MSASTPHDLEPAACVQDPAPGQRQRNRNQSQRAHVLLAEEDSEVLRLLSYALRRDGHAVTEVRSGEALLRHLASTVADSLMFEPPDVIVSGVQLPGFSESDVLEGLLSVGGSLPIIYITAFNDRELQAKARELGAIAVFRKPFDLDDLRTVVLNLARLQRDF</sequence>
<keyword evidence="6" id="KW-1185">Reference proteome</keyword>
<evidence type="ECO:0000259" key="4">
    <source>
        <dbReference type="PROSITE" id="PS50110"/>
    </source>
</evidence>
<name>A0A0K1EAR8_CHOCO</name>
<dbReference type="CDD" id="cd00156">
    <property type="entry name" value="REC"/>
    <property type="match status" value="1"/>
</dbReference>
<feature type="domain" description="Response regulatory" evidence="4">
    <location>
        <begin position="34"/>
        <end position="156"/>
    </location>
</feature>
<dbReference type="Pfam" id="PF00072">
    <property type="entry name" value="Response_reg"/>
    <property type="match status" value="1"/>
</dbReference>
<proteinExistence type="predicted"/>
<dbReference type="GO" id="GO:0000160">
    <property type="term" value="P:phosphorelay signal transduction system"/>
    <property type="evidence" value="ECO:0007669"/>
    <property type="project" value="InterPro"/>
</dbReference>
<dbReference type="InterPro" id="IPR001789">
    <property type="entry name" value="Sig_transdc_resp-reg_receiver"/>
</dbReference>
<keyword evidence="1" id="KW-0597">Phosphoprotein</keyword>
<evidence type="ECO:0000313" key="5">
    <source>
        <dbReference type="EMBL" id="AKT37965.1"/>
    </source>
</evidence>
<dbReference type="SMART" id="SM00448">
    <property type="entry name" value="REC"/>
    <property type="match status" value="1"/>
</dbReference>
<dbReference type="AlphaFoldDB" id="A0A0K1EAR8"/>
<evidence type="ECO:0000256" key="3">
    <source>
        <dbReference type="SAM" id="MobiDB-lite"/>
    </source>
</evidence>
<evidence type="ECO:0000256" key="1">
    <source>
        <dbReference type="ARBA" id="ARBA00022553"/>
    </source>
</evidence>
<dbReference type="KEGG" id="ccro:CMC5_021060"/>
<evidence type="ECO:0000256" key="2">
    <source>
        <dbReference type="PROSITE-ProRule" id="PRU00169"/>
    </source>
</evidence>
<comment type="caution">
    <text evidence="2">Lacks conserved residue(s) required for the propagation of feature annotation.</text>
</comment>
<dbReference type="Proteomes" id="UP000067626">
    <property type="component" value="Chromosome"/>
</dbReference>
<dbReference type="PANTHER" id="PTHR44591:SF3">
    <property type="entry name" value="RESPONSE REGULATORY DOMAIN-CONTAINING PROTEIN"/>
    <property type="match status" value="1"/>
</dbReference>
<protein>
    <recommendedName>
        <fullName evidence="4">Response regulatory domain-containing protein</fullName>
    </recommendedName>
</protein>
<dbReference type="STRING" id="52.CMC5_021060"/>
<dbReference type="InterPro" id="IPR011006">
    <property type="entry name" value="CheY-like_superfamily"/>
</dbReference>
<dbReference type="PANTHER" id="PTHR44591">
    <property type="entry name" value="STRESS RESPONSE REGULATOR PROTEIN 1"/>
    <property type="match status" value="1"/>
</dbReference>
<reference evidence="5 6" key="1">
    <citation type="submission" date="2015-07" db="EMBL/GenBank/DDBJ databases">
        <title>Genome analysis of myxobacterium Chondromyces crocatus Cm c5 reveals a high potential for natural compound synthesis and the genetic basis for the loss of fruiting body formation.</title>
        <authorList>
            <person name="Zaburannyi N."/>
            <person name="Bunk B."/>
            <person name="Maier J."/>
            <person name="Overmann J."/>
            <person name="Mueller R."/>
        </authorList>
    </citation>
    <scope>NUCLEOTIDE SEQUENCE [LARGE SCALE GENOMIC DNA]</scope>
    <source>
        <strain evidence="5 6">Cm c5</strain>
    </source>
</reference>